<feature type="domain" description="HTH tetR-type" evidence="4">
    <location>
        <begin position="3"/>
        <end position="63"/>
    </location>
</feature>
<dbReference type="SUPFAM" id="SSF46689">
    <property type="entry name" value="Homeodomain-like"/>
    <property type="match status" value="1"/>
</dbReference>
<keyword evidence="3" id="KW-0472">Membrane</keyword>
<dbReference type="RefSeq" id="WP_093796352.1">
    <property type="nucleotide sequence ID" value="NZ_CP155571.1"/>
</dbReference>
<dbReference type="Pfam" id="PF00440">
    <property type="entry name" value="TetR_N"/>
    <property type="match status" value="1"/>
</dbReference>
<keyword evidence="1 2" id="KW-0238">DNA-binding</keyword>
<keyword evidence="3" id="KW-1133">Transmembrane helix</keyword>
<keyword evidence="6" id="KW-1185">Reference proteome</keyword>
<protein>
    <recommendedName>
        <fullName evidence="4">HTH tetR-type domain-containing protein</fullName>
    </recommendedName>
</protein>
<dbReference type="PANTHER" id="PTHR30055">
    <property type="entry name" value="HTH-TYPE TRANSCRIPTIONAL REGULATOR RUTR"/>
    <property type="match status" value="1"/>
</dbReference>
<name>A0ABZ3IXI5_SPOA4</name>
<evidence type="ECO:0000256" key="3">
    <source>
        <dbReference type="SAM" id="Phobius"/>
    </source>
</evidence>
<dbReference type="InterPro" id="IPR009057">
    <property type="entry name" value="Homeodomain-like_sf"/>
</dbReference>
<feature type="transmembrane region" description="Helical" evidence="3">
    <location>
        <begin position="146"/>
        <end position="165"/>
    </location>
</feature>
<dbReference type="Gene3D" id="1.10.357.10">
    <property type="entry name" value="Tetracycline Repressor, domain 2"/>
    <property type="match status" value="1"/>
</dbReference>
<evidence type="ECO:0000256" key="2">
    <source>
        <dbReference type="PROSITE-ProRule" id="PRU00335"/>
    </source>
</evidence>
<evidence type="ECO:0000313" key="6">
    <source>
        <dbReference type="Proteomes" id="UP000216052"/>
    </source>
</evidence>
<dbReference type="PRINTS" id="PR00455">
    <property type="entry name" value="HTHTETR"/>
</dbReference>
<evidence type="ECO:0000256" key="1">
    <source>
        <dbReference type="ARBA" id="ARBA00023125"/>
    </source>
</evidence>
<dbReference type="PANTHER" id="PTHR30055:SF233">
    <property type="entry name" value="REGULATORY PROTEIN TETR"/>
    <property type="match status" value="1"/>
</dbReference>
<dbReference type="InterPro" id="IPR001647">
    <property type="entry name" value="HTH_TetR"/>
</dbReference>
<evidence type="ECO:0000259" key="4">
    <source>
        <dbReference type="PROSITE" id="PS50977"/>
    </source>
</evidence>
<dbReference type="Proteomes" id="UP000216052">
    <property type="component" value="Chromosome"/>
</dbReference>
<dbReference type="Pfam" id="PF17938">
    <property type="entry name" value="TetR_C_29"/>
    <property type="match status" value="1"/>
</dbReference>
<dbReference type="PROSITE" id="PS50977">
    <property type="entry name" value="HTH_TETR_2"/>
    <property type="match status" value="1"/>
</dbReference>
<keyword evidence="3" id="KW-0812">Transmembrane</keyword>
<dbReference type="InterPro" id="IPR050109">
    <property type="entry name" value="HTH-type_TetR-like_transc_reg"/>
</dbReference>
<gene>
    <name evidence="5" type="ORF">SPACI_007090</name>
</gene>
<dbReference type="SUPFAM" id="SSF48498">
    <property type="entry name" value="Tetracyclin repressor-like, C-terminal domain"/>
    <property type="match status" value="1"/>
</dbReference>
<reference evidence="5" key="1">
    <citation type="submission" date="2024-05" db="EMBL/GenBank/DDBJ databases">
        <title>Isolation and characterization of Sporomusa carbonis sp. nov., a carboxydotrophic hydrogenogen in the genus of Sporomusa isolated from a charcoal burning pile.</title>
        <authorList>
            <person name="Boeer T."/>
            <person name="Rosenbaum F."/>
            <person name="Eysell L."/>
            <person name="Mueller V."/>
            <person name="Daniel R."/>
            <person name="Poehlein A."/>
        </authorList>
    </citation>
    <scope>NUCLEOTIDE SEQUENCE [LARGE SCALE GENOMIC DNA]</scope>
    <source>
        <strain evidence="5">DSM 3132</strain>
    </source>
</reference>
<organism evidence="5 6">
    <name type="scientific">Sporomusa acidovorans (strain ATCC 49682 / DSM 3132 / Mol)</name>
    <dbReference type="NCBI Taxonomy" id="1123286"/>
    <lineage>
        <taxon>Bacteria</taxon>
        <taxon>Bacillati</taxon>
        <taxon>Bacillota</taxon>
        <taxon>Negativicutes</taxon>
        <taxon>Selenomonadales</taxon>
        <taxon>Sporomusaceae</taxon>
        <taxon>Sporomusa</taxon>
    </lineage>
</organism>
<sequence>MGNQTRMKLIEVATELFAVKGFAAVSVRELTETAQVNVSAISYHFNGKEGLYEAVLLEQLSPILEILRGVDKTDSSSPVDRLTFYADQVAHIHAQRPFLSRFIYSEATNPTEYGRPIIEKHLLQAYQFINSTLQEGIAEGYFRDDLNVIHAAVALVGILNFYFIAKPLVLELFPFVKQENSETEYVAQAFRVYLHGVIKETAVQKPE</sequence>
<proteinExistence type="predicted"/>
<dbReference type="InterPro" id="IPR041474">
    <property type="entry name" value="NicS_C"/>
</dbReference>
<dbReference type="EMBL" id="CP155571">
    <property type="protein sequence ID" value="XFO70710.1"/>
    <property type="molecule type" value="Genomic_DNA"/>
</dbReference>
<dbReference type="Gene3D" id="1.10.10.60">
    <property type="entry name" value="Homeodomain-like"/>
    <property type="match status" value="1"/>
</dbReference>
<feature type="DNA-binding region" description="H-T-H motif" evidence="2">
    <location>
        <begin position="26"/>
        <end position="45"/>
    </location>
</feature>
<evidence type="ECO:0000313" key="5">
    <source>
        <dbReference type="EMBL" id="XFO70710.1"/>
    </source>
</evidence>
<dbReference type="InterPro" id="IPR036271">
    <property type="entry name" value="Tet_transcr_reg_TetR-rel_C_sf"/>
</dbReference>
<accession>A0ABZ3IXI5</accession>